<dbReference type="Pfam" id="PF00179">
    <property type="entry name" value="UQ_con"/>
    <property type="match status" value="1"/>
</dbReference>
<dbReference type="EMBL" id="JAWDJX010000005">
    <property type="protein sequence ID" value="KAK3056632.1"/>
    <property type="molecule type" value="Genomic_DNA"/>
</dbReference>
<comment type="caution">
    <text evidence="3">The sequence shown here is derived from an EMBL/GenBank/DDBJ whole genome shotgun (WGS) entry which is preliminary data.</text>
</comment>
<reference evidence="3" key="1">
    <citation type="submission" date="2023-04" db="EMBL/GenBank/DDBJ databases">
        <title>Black Yeasts Isolated from many extreme environments.</title>
        <authorList>
            <person name="Coleine C."/>
            <person name="Stajich J.E."/>
            <person name="Selbmann L."/>
        </authorList>
    </citation>
    <scope>NUCLEOTIDE SEQUENCE</scope>
    <source>
        <strain evidence="3">CCFEE 5312</strain>
    </source>
</reference>
<feature type="compositionally biased region" description="Basic and acidic residues" evidence="1">
    <location>
        <begin position="90"/>
        <end position="119"/>
    </location>
</feature>
<feature type="region of interest" description="Disordered" evidence="1">
    <location>
        <begin position="90"/>
        <end position="121"/>
    </location>
</feature>
<proteinExistence type="predicted"/>
<dbReference type="AlphaFoldDB" id="A0AAJ0LV79"/>
<organism evidence="3 4">
    <name type="scientific">Extremus antarcticus</name>
    <dbReference type="NCBI Taxonomy" id="702011"/>
    <lineage>
        <taxon>Eukaryota</taxon>
        <taxon>Fungi</taxon>
        <taxon>Dikarya</taxon>
        <taxon>Ascomycota</taxon>
        <taxon>Pezizomycotina</taxon>
        <taxon>Dothideomycetes</taxon>
        <taxon>Dothideomycetidae</taxon>
        <taxon>Mycosphaerellales</taxon>
        <taxon>Extremaceae</taxon>
        <taxon>Extremus</taxon>
    </lineage>
</organism>
<name>A0AAJ0LV79_9PEZI</name>
<dbReference type="InterPro" id="IPR000608">
    <property type="entry name" value="UBC"/>
</dbReference>
<gene>
    <name evidence="3" type="ORF">LTR09_002425</name>
</gene>
<sequence>MGGCALRPYANAVIRFHVDFPDAYPALPPIITILNDVFHPLVTPLTTYSYSNRDTGAETASAADNDRLPPGGLSLRHGFPEWFGSVSDGFKNKDADTAQRDQQKHDATSGRMPGEDVRSPPHTVEVLQYLRIVFSTEALLDSVPLEEAANTGAWHAWKSFRSKSTGRKESHSSPSGASDTTSERSMSPRQQPGGARKPGEWNWQGVWEDRVRKSVQASISEGILYGGDSNDGLCFSKVDADEVDGMMAKLSASVAT</sequence>
<evidence type="ECO:0000313" key="3">
    <source>
        <dbReference type="EMBL" id="KAK3056632.1"/>
    </source>
</evidence>
<keyword evidence="4" id="KW-1185">Reference proteome</keyword>
<dbReference type="SUPFAM" id="SSF54495">
    <property type="entry name" value="UBC-like"/>
    <property type="match status" value="1"/>
</dbReference>
<evidence type="ECO:0000256" key="1">
    <source>
        <dbReference type="SAM" id="MobiDB-lite"/>
    </source>
</evidence>
<evidence type="ECO:0000259" key="2">
    <source>
        <dbReference type="Pfam" id="PF00179"/>
    </source>
</evidence>
<protein>
    <recommendedName>
        <fullName evidence="2">UBC core domain-containing protein</fullName>
    </recommendedName>
</protein>
<feature type="compositionally biased region" description="Polar residues" evidence="1">
    <location>
        <begin position="172"/>
        <end position="190"/>
    </location>
</feature>
<accession>A0AAJ0LV79</accession>
<dbReference type="Proteomes" id="UP001271007">
    <property type="component" value="Unassembled WGS sequence"/>
</dbReference>
<feature type="domain" description="UBC core" evidence="2">
    <location>
        <begin position="8"/>
        <end position="43"/>
    </location>
</feature>
<dbReference type="InterPro" id="IPR016135">
    <property type="entry name" value="UBQ-conjugating_enzyme/RWD"/>
</dbReference>
<evidence type="ECO:0000313" key="4">
    <source>
        <dbReference type="Proteomes" id="UP001271007"/>
    </source>
</evidence>
<feature type="region of interest" description="Disordered" evidence="1">
    <location>
        <begin position="161"/>
        <end position="202"/>
    </location>
</feature>
<dbReference type="Gene3D" id="3.10.110.10">
    <property type="entry name" value="Ubiquitin Conjugating Enzyme"/>
    <property type="match status" value="1"/>
</dbReference>